<accession>A0A7M7JP63</accession>
<dbReference type="KEGG" id="vde:111247889"/>
<dbReference type="GO" id="GO:0006412">
    <property type="term" value="P:translation"/>
    <property type="evidence" value="ECO:0007669"/>
    <property type="project" value="InterPro"/>
</dbReference>
<name>A0A7M7JP63_VARDE</name>
<evidence type="ECO:0000313" key="4">
    <source>
        <dbReference type="EnsemblMetazoa" id="XP_022655140"/>
    </source>
</evidence>
<reference evidence="4" key="1">
    <citation type="submission" date="2021-01" db="UniProtKB">
        <authorList>
            <consortium name="EnsemblMetazoa"/>
        </authorList>
    </citation>
    <scope>IDENTIFICATION</scope>
</reference>
<keyword evidence="3" id="KW-0687">Ribonucleoprotein</keyword>
<dbReference type="EnsemblMetazoa" id="XM_022799405">
    <property type="protein sequence ID" value="XP_022655140"/>
    <property type="gene ID" value="LOC111247889"/>
</dbReference>
<keyword evidence="5" id="KW-1185">Reference proteome</keyword>
<dbReference type="InterPro" id="IPR014721">
    <property type="entry name" value="Ribsml_uS5_D2-typ_fold_subgr"/>
</dbReference>
<dbReference type="InterPro" id="IPR000754">
    <property type="entry name" value="Ribosomal_uS9"/>
</dbReference>
<dbReference type="AlphaFoldDB" id="A0A7M7JP63"/>
<keyword evidence="2" id="KW-0689">Ribosomal protein</keyword>
<evidence type="ECO:0000256" key="3">
    <source>
        <dbReference type="ARBA" id="ARBA00023274"/>
    </source>
</evidence>
<evidence type="ECO:0000256" key="2">
    <source>
        <dbReference type="ARBA" id="ARBA00022980"/>
    </source>
</evidence>
<evidence type="ECO:0000313" key="5">
    <source>
        <dbReference type="Proteomes" id="UP000594260"/>
    </source>
</evidence>
<dbReference type="GO" id="GO:0003723">
    <property type="term" value="F:RNA binding"/>
    <property type="evidence" value="ECO:0007669"/>
    <property type="project" value="TreeGrafter"/>
</dbReference>
<comment type="similarity">
    <text evidence="1">Belongs to the universal ribosomal protein uS9 family.</text>
</comment>
<sequence>MLLNRIVPAKKLARGGVSTWVNNVACLASRTIQTGPSSSLPVDSSDGKPNLEVLQPLKRGITKVQKISRAMQVYLDRARKHEDFLKKQGEEFDLGKRHLANMMGWDPDNITQEDIDKAIAYLLPSGLYEPRARPMMKPPEDVFPREKAAEFDYSGRPFNYLFYTGKANFYCLLHDAVAELNKLNKREVRMVQLGYRYASEKCQMSSRGTRWVTKAELEELLVETLTGENYEYFVRTMTRLMEHPYSLEAQEFLSNLRRSQVSSVAQQVIEPVKHDEQGNPYVEARGMRKSAIAKVVVYGNGTGRVMVNGLSINEYFAEIKDRIQIMFPLQFAGLLNKVDVNATIFLKKSEYVEGEKAQLTEQELQKLRKPVRLGEGSMAEAGAIRLAIARALCSFVSEQETETMRLAGLLTQDPRIRERKKPGQMGARRKYTWLKR</sequence>
<dbReference type="GeneID" id="111247889"/>
<dbReference type="InterPro" id="IPR020568">
    <property type="entry name" value="Ribosomal_Su5_D2-typ_SF"/>
</dbReference>
<evidence type="ECO:0008006" key="6">
    <source>
        <dbReference type="Google" id="ProtNLM"/>
    </source>
</evidence>
<dbReference type="InParanoid" id="A0A7M7JP63"/>
<dbReference type="OMA" id="HHFLFYT"/>
<proteinExistence type="inferred from homology"/>
<dbReference type="PANTHER" id="PTHR21569">
    <property type="entry name" value="RIBOSOMAL PROTEIN S9"/>
    <property type="match status" value="1"/>
</dbReference>
<organism evidence="4 5">
    <name type="scientific">Varroa destructor</name>
    <name type="common">Honeybee mite</name>
    <dbReference type="NCBI Taxonomy" id="109461"/>
    <lineage>
        <taxon>Eukaryota</taxon>
        <taxon>Metazoa</taxon>
        <taxon>Ecdysozoa</taxon>
        <taxon>Arthropoda</taxon>
        <taxon>Chelicerata</taxon>
        <taxon>Arachnida</taxon>
        <taxon>Acari</taxon>
        <taxon>Parasitiformes</taxon>
        <taxon>Mesostigmata</taxon>
        <taxon>Gamasina</taxon>
        <taxon>Dermanyssoidea</taxon>
        <taxon>Varroidae</taxon>
        <taxon>Varroa</taxon>
    </lineage>
</organism>
<dbReference type="Gene3D" id="3.30.230.10">
    <property type="match status" value="1"/>
</dbReference>
<dbReference type="Pfam" id="PF00380">
    <property type="entry name" value="Ribosomal_S9"/>
    <property type="match status" value="1"/>
</dbReference>
<dbReference type="RefSeq" id="XP_022655140.1">
    <property type="nucleotide sequence ID" value="XM_022799405.1"/>
</dbReference>
<dbReference type="GO" id="GO:0005763">
    <property type="term" value="C:mitochondrial small ribosomal subunit"/>
    <property type="evidence" value="ECO:0007669"/>
    <property type="project" value="TreeGrafter"/>
</dbReference>
<protein>
    <recommendedName>
        <fullName evidence="6">Mitochondrial ribosomal protein S9</fullName>
    </recommendedName>
</protein>
<dbReference type="CTD" id="64965"/>
<dbReference type="PANTHER" id="PTHR21569:SF1">
    <property type="entry name" value="SMALL RIBOSOMAL SUBUNIT PROTEIN US9M"/>
    <property type="match status" value="1"/>
</dbReference>
<dbReference type="FunCoup" id="A0A7M7JP63">
    <property type="interactions" value="806"/>
</dbReference>
<dbReference type="GO" id="GO:0003735">
    <property type="term" value="F:structural constituent of ribosome"/>
    <property type="evidence" value="ECO:0007669"/>
    <property type="project" value="InterPro"/>
</dbReference>
<dbReference type="SUPFAM" id="SSF54211">
    <property type="entry name" value="Ribosomal protein S5 domain 2-like"/>
    <property type="match status" value="1"/>
</dbReference>
<evidence type="ECO:0000256" key="1">
    <source>
        <dbReference type="ARBA" id="ARBA00005251"/>
    </source>
</evidence>
<dbReference type="Proteomes" id="UP000594260">
    <property type="component" value="Unplaced"/>
</dbReference>
<dbReference type="OrthoDB" id="10254627at2759"/>